<organism evidence="1 2">
    <name type="scientific">Filobasidium floriforme</name>
    <dbReference type="NCBI Taxonomy" id="5210"/>
    <lineage>
        <taxon>Eukaryota</taxon>
        <taxon>Fungi</taxon>
        <taxon>Dikarya</taxon>
        <taxon>Basidiomycota</taxon>
        <taxon>Agaricomycotina</taxon>
        <taxon>Tremellomycetes</taxon>
        <taxon>Filobasidiales</taxon>
        <taxon>Filobasidiaceae</taxon>
        <taxon>Filobasidium</taxon>
    </lineage>
</organism>
<keyword evidence="2" id="KW-1185">Reference proteome</keyword>
<name>A0A8K0JQZ4_9TREE</name>
<gene>
    <name evidence="1" type="ORF">FFLO_00694</name>
</gene>
<reference evidence="1" key="1">
    <citation type="submission" date="2020-04" db="EMBL/GenBank/DDBJ databases">
        <title>Analysis of mating type loci in Filobasidium floriforme.</title>
        <authorList>
            <person name="Nowrousian M."/>
        </authorList>
    </citation>
    <scope>NUCLEOTIDE SEQUENCE</scope>
    <source>
        <strain evidence="1">CBS 6242</strain>
    </source>
</reference>
<sequence>MVRPRSNTPVIGVLGFVLLLVFLYTSTRNGSQASEKIGTHPGQSDASHIDPIIDLSRLIPTTRRVAGLWGYNVFDNLYISEGSYIAVSDDLENTPDHKEVVGPGEVTFSRIGTAEAEDDLGTVVGRLSGTTFIFNDPPGPGFSLLHNSNFLTELFTGGWKALSLAPPHSLHINGSKSAFNEPGVELNTLQTGNLPDLPSRWMFPKCGEDATWNDGDSKNVRFLASVAPGATFEERNVLKLLSLAGQTVMLDRAVIVDRKAAHAARGLADQWGKMNAVIAPMPARLDFMDPVRENVIAGLQAYIAPVDKPVVVYVDNQGEHRKLAKGDHETLIEALHTLTDVAEVHVSQLKQMDPKTRLELLSRASIILSVHDEKLIQAMWMPATTFSSVIEIFDEGGFAPDWYVFSTLLGHYYYPIHNDHVFEKPEKRVTTPGFDAGSIRVDGHFVAALIRDIIVNPAGGGSR</sequence>
<dbReference type="Proteomes" id="UP000812966">
    <property type="component" value="Unassembled WGS sequence"/>
</dbReference>
<evidence type="ECO:0000313" key="2">
    <source>
        <dbReference type="Proteomes" id="UP000812966"/>
    </source>
</evidence>
<comment type="caution">
    <text evidence="1">The sequence shown here is derived from an EMBL/GenBank/DDBJ whole genome shotgun (WGS) entry which is preliminary data.</text>
</comment>
<proteinExistence type="predicted"/>
<evidence type="ECO:0000313" key="1">
    <source>
        <dbReference type="EMBL" id="KAG7571342.1"/>
    </source>
</evidence>
<accession>A0A8K0JQZ4</accession>
<dbReference type="EMBL" id="JABELV010000008">
    <property type="protein sequence ID" value="KAG7571342.1"/>
    <property type="molecule type" value="Genomic_DNA"/>
</dbReference>
<dbReference type="AlphaFoldDB" id="A0A8K0JQZ4"/>
<protein>
    <submittedName>
        <fullName evidence="1">Uncharacterized protein</fullName>
    </submittedName>
</protein>